<dbReference type="SUPFAM" id="SSF56796">
    <property type="entry name" value="Dehydroquinate synthase-like"/>
    <property type="match status" value="1"/>
</dbReference>
<dbReference type="PANTHER" id="PTHR43616:SF5">
    <property type="entry name" value="GLYCEROL DEHYDROGENASE 1"/>
    <property type="match status" value="1"/>
</dbReference>
<dbReference type="OrthoDB" id="9763580at2"/>
<keyword evidence="8" id="KW-0594">Phospholipid biosynthesis</keyword>
<sequence length="420" mass="47071">MQTKYPFIYIGSDTLEALSSYCSKQKLDCFTLVTDQNIYPRWGEPVQKTLRDLGFNVQSIILEGDPITPDENYLIKILLITNDAPCTYLAVGSGTITDMVRFVADRTQSAFISLPSAPSMDGYASSGSSLTIQGLKQTVIARPPIAIFADLPTLSKAPRDMIAAGFGDVFGKFTALADWAMGNLTIRDPYDPNLAGRVSKRLEQSVKLIDHLEDAWEQNIYALTDALLDVGLCMLEMGNSRPASGSEHSCSHYWEMKLLREGRPAIYHGTKVGIASMLMAERYEWIKKIDIDEVNRRLASTPMPILEDEISTIRNVYGSIADDIIRSQKIYLEMTPEEYHKVQERISSHWPDIQALARSVPSPEEMGRLLHKAGLPVEPEEINLTKEDVKEALYYGHYLRNPFTIIKLLRMLGIDVVTGE</sequence>
<dbReference type="Gene3D" id="3.40.50.1970">
    <property type="match status" value="1"/>
</dbReference>
<evidence type="ECO:0000256" key="2">
    <source>
        <dbReference type="ARBA" id="ARBA00022516"/>
    </source>
</evidence>
<dbReference type="CDD" id="cd08175">
    <property type="entry name" value="G1PDH"/>
    <property type="match status" value="1"/>
</dbReference>
<evidence type="ECO:0000256" key="6">
    <source>
        <dbReference type="ARBA" id="ARBA00023027"/>
    </source>
</evidence>
<dbReference type="GO" id="GO:0016614">
    <property type="term" value="F:oxidoreductase activity, acting on CH-OH group of donors"/>
    <property type="evidence" value="ECO:0007669"/>
    <property type="project" value="InterPro"/>
</dbReference>
<proteinExistence type="predicted"/>
<keyword evidence="4" id="KW-0521">NADP</keyword>
<dbReference type="KEGG" id="abat:CFX1CAM_2223"/>
<dbReference type="Pfam" id="PF13685">
    <property type="entry name" value="Fe-ADH_2"/>
    <property type="match status" value="1"/>
</dbReference>
<keyword evidence="5" id="KW-0560">Oxidoreductase</keyword>
<dbReference type="Gene3D" id="1.20.1090.10">
    <property type="entry name" value="Dehydroquinate synthase-like - alpha domain"/>
    <property type="match status" value="1"/>
</dbReference>
<dbReference type="GO" id="GO:0008654">
    <property type="term" value="P:phospholipid biosynthetic process"/>
    <property type="evidence" value="ECO:0007669"/>
    <property type="project" value="UniProtKB-KW"/>
</dbReference>
<dbReference type="RefSeq" id="WP_087863106.1">
    <property type="nucleotide sequence ID" value="NZ_LT859958.1"/>
</dbReference>
<accession>A0A1Y6K8U2</accession>
<dbReference type="EMBL" id="LT859958">
    <property type="protein sequence ID" value="SMX55288.1"/>
    <property type="molecule type" value="Genomic_DNA"/>
</dbReference>
<dbReference type="AlphaFoldDB" id="A0A1Y6K8U2"/>
<reference evidence="11" key="1">
    <citation type="submission" date="2017-05" db="EMBL/GenBank/DDBJ databases">
        <authorList>
            <person name="Kirkegaard R."/>
            <person name="Mcilroy J S."/>
        </authorList>
    </citation>
    <scope>NUCLEOTIDE SEQUENCE [LARGE SCALE GENOMIC DNA]</scope>
</reference>
<keyword evidence="3" id="KW-0479">Metal-binding</keyword>
<keyword evidence="11" id="KW-1185">Reference proteome</keyword>
<evidence type="ECO:0000313" key="10">
    <source>
        <dbReference type="EMBL" id="SMX55288.1"/>
    </source>
</evidence>
<evidence type="ECO:0000256" key="9">
    <source>
        <dbReference type="ARBA" id="ARBA00023264"/>
    </source>
</evidence>
<protein>
    <submittedName>
        <fullName evidence="10">Putative glycerol-1-phosphate dehydrogenase [NAD(P)+]</fullName>
    </submittedName>
</protein>
<dbReference type="InterPro" id="IPR032837">
    <property type="entry name" value="G1PDH"/>
</dbReference>
<evidence type="ECO:0000256" key="4">
    <source>
        <dbReference type="ARBA" id="ARBA00022857"/>
    </source>
</evidence>
<evidence type="ECO:0000256" key="3">
    <source>
        <dbReference type="ARBA" id="ARBA00022723"/>
    </source>
</evidence>
<evidence type="ECO:0000256" key="1">
    <source>
        <dbReference type="ARBA" id="ARBA00022490"/>
    </source>
</evidence>
<keyword evidence="2" id="KW-0444">Lipid biosynthesis</keyword>
<dbReference type="Proteomes" id="UP000195514">
    <property type="component" value="Chromosome I"/>
</dbReference>
<keyword evidence="1" id="KW-0963">Cytoplasm</keyword>
<keyword evidence="7" id="KW-0443">Lipid metabolism</keyword>
<keyword evidence="9" id="KW-1208">Phospholipid metabolism</keyword>
<evidence type="ECO:0000313" key="11">
    <source>
        <dbReference type="Proteomes" id="UP000195514"/>
    </source>
</evidence>
<dbReference type="PANTHER" id="PTHR43616">
    <property type="entry name" value="GLYCEROL DEHYDROGENASE"/>
    <property type="match status" value="1"/>
</dbReference>
<keyword evidence="6" id="KW-0520">NAD</keyword>
<name>A0A1Y6K8U2_9CHLR</name>
<evidence type="ECO:0000256" key="5">
    <source>
        <dbReference type="ARBA" id="ARBA00023002"/>
    </source>
</evidence>
<gene>
    <name evidence="10" type="ORF">CFX1CAM_2223</name>
</gene>
<organism evidence="10 11">
    <name type="scientific">Candidatus Brevifilum fermentans</name>
    <dbReference type="NCBI Taxonomy" id="1986204"/>
    <lineage>
        <taxon>Bacteria</taxon>
        <taxon>Bacillati</taxon>
        <taxon>Chloroflexota</taxon>
        <taxon>Anaerolineae</taxon>
        <taxon>Anaerolineales</taxon>
        <taxon>Anaerolineaceae</taxon>
        <taxon>Candidatus Brevifilum</taxon>
    </lineage>
</organism>
<evidence type="ECO:0000256" key="8">
    <source>
        <dbReference type="ARBA" id="ARBA00023209"/>
    </source>
</evidence>
<dbReference type="GO" id="GO:0046872">
    <property type="term" value="F:metal ion binding"/>
    <property type="evidence" value="ECO:0007669"/>
    <property type="project" value="UniProtKB-KW"/>
</dbReference>
<evidence type="ECO:0000256" key="7">
    <source>
        <dbReference type="ARBA" id="ARBA00023098"/>
    </source>
</evidence>
<dbReference type="InterPro" id="IPR016205">
    <property type="entry name" value="Glycerol_DH"/>
</dbReference>